<dbReference type="InterPro" id="IPR003959">
    <property type="entry name" value="ATPase_AAA_core"/>
</dbReference>
<keyword evidence="5" id="KW-1185">Reference proteome</keyword>
<dbReference type="GeneID" id="65548375"/>
<evidence type="ECO:0000313" key="5">
    <source>
        <dbReference type="Proteomes" id="UP001196379"/>
    </source>
</evidence>
<comment type="caution">
    <text evidence="3">The sequence shown here is derived from an EMBL/GenBank/DDBJ whole genome shotgun (WGS) entry which is preliminary data.</text>
</comment>
<evidence type="ECO:0000313" key="4">
    <source>
        <dbReference type="Proteomes" id="UP000732858"/>
    </source>
</evidence>
<gene>
    <name evidence="2" type="ORF">HT657_02560</name>
    <name evidence="3" type="ORF">HT672_02535</name>
</gene>
<dbReference type="GO" id="GO:0016887">
    <property type="term" value="F:ATP hydrolysis activity"/>
    <property type="evidence" value="ECO:0007669"/>
    <property type="project" value="InterPro"/>
</dbReference>
<sequence>MIKSLKLVNVGPMPNLDLELGNRLNILTGDNGLGKSFLLDIMWWSLTRSWPQNINPKIQNGYVAKPIDLKNPAEIRFSLLGKTQREKSYEATYSPRDEIWVGKAGRPINPGLVIYSMSDGSFALWDPARNYWRNIWESNHDSGMNDKSRPAAYVYSQLEIWEGAAGENGKERFSGLLYDWALWQSGNSEYFLQLQSVLKSLSTREEPLVLGKLRRFSLDDDRLYPTIKTTYGQEVLLPHASSGIKRIVALAYFLVHAWKKHCENAELIGETPTNQITFLIDEVEAHLHPKWQRQIIPAILKVMTDLSKNATTQLVTATHSPLIMASLEPLFKKAQDLWIDFDLLEGKIEVRQEPFTKLGSVNNWLESEAFNLQSSYALEYEQLIDEARELISSRRNMRPTNEQIENMREKLANALEPTDPFLFYWRSICEKKGYLKRVEDIYSSRTN</sequence>
<organism evidence="3 4">
    <name type="scientific">Ursidibacter maritimus</name>
    <dbReference type="NCBI Taxonomy" id="1331689"/>
    <lineage>
        <taxon>Bacteria</taxon>
        <taxon>Pseudomonadati</taxon>
        <taxon>Pseudomonadota</taxon>
        <taxon>Gammaproteobacteria</taxon>
        <taxon>Pasteurellales</taxon>
        <taxon>Pasteurellaceae</taxon>
        <taxon>Ursidibacter</taxon>
    </lineage>
</organism>
<dbReference type="RefSeq" id="WP_157402563.1">
    <property type="nucleotide sequence ID" value="NZ_JABULY010000001.1"/>
</dbReference>
<dbReference type="Proteomes" id="UP001196379">
    <property type="component" value="Unassembled WGS sequence"/>
</dbReference>
<dbReference type="PANTHER" id="PTHR43581:SF2">
    <property type="entry name" value="EXCINUCLEASE ATPASE SUBUNIT"/>
    <property type="match status" value="1"/>
</dbReference>
<dbReference type="Pfam" id="PF13304">
    <property type="entry name" value="AAA_21"/>
    <property type="match status" value="1"/>
</dbReference>
<dbReference type="OrthoDB" id="9815944at2"/>
<dbReference type="InterPro" id="IPR051396">
    <property type="entry name" value="Bact_Antivir_Def_Nuclease"/>
</dbReference>
<protein>
    <submittedName>
        <fullName evidence="3">AAA family ATPase</fullName>
    </submittedName>
</protein>
<dbReference type="PANTHER" id="PTHR43581">
    <property type="entry name" value="ATP/GTP PHOSPHATASE"/>
    <property type="match status" value="1"/>
</dbReference>
<dbReference type="InterPro" id="IPR027417">
    <property type="entry name" value="P-loop_NTPase"/>
</dbReference>
<dbReference type="GO" id="GO:0005524">
    <property type="term" value="F:ATP binding"/>
    <property type="evidence" value="ECO:0007669"/>
    <property type="project" value="InterPro"/>
</dbReference>
<evidence type="ECO:0000313" key="3">
    <source>
        <dbReference type="EMBL" id="MBV6546177.1"/>
    </source>
</evidence>
<proteinExistence type="predicted"/>
<dbReference type="SUPFAM" id="SSF52540">
    <property type="entry name" value="P-loop containing nucleoside triphosphate hydrolases"/>
    <property type="match status" value="1"/>
</dbReference>
<dbReference type="Proteomes" id="UP000732858">
    <property type="component" value="Unassembled WGS sequence"/>
</dbReference>
<accession>A0A949WNL6</accession>
<feature type="domain" description="ATPase AAA-type core" evidence="1">
    <location>
        <begin position="24"/>
        <end position="325"/>
    </location>
</feature>
<name>A0A949WNL6_9PAST</name>
<dbReference type="EMBL" id="JABUMC010000003">
    <property type="protein sequence ID" value="MBV6546177.1"/>
    <property type="molecule type" value="Genomic_DNA"/>
</dbReference>
<dbReference type="Gene3D" id="3.40.50.300">
    <property type="entry name" value="P-loop containing nucleotide triphosphate hydrolases"/>
    <property type="match status" value="2"/>
</dbReference>
<evidence type="ECO:0000313" key="2">
    <source>
        <dbReference type="EMBL" id="MBV6531039.1"/>
    </source>
</evidence>
<evidence type="ECO:0000259" key="1">
    <source>
        <dbReference type="Pfam" id="PF13304"/>
    </source>
</evidence>
<dbReference type="EMBL" id="JABULY010000001">
    <property type="protein sequence ID" value="MBV6531039.1"/>
    <property type="molecule type" value="Genomic_DNA"/>
</dbReference>
<reference evidence="3 5" key="1">
    <citation type="journal article" date="2021" name="Mol. Ecol.">
        <title>Polar bear-adapted Ursidibacter maritimus are remarkably conserved after generations in captivity.</title>
        <authorList>
            <person name="Espinosa-Gongora C."/>
            <person name="Hansen M.J."/>
            <person name="Bertelsen M.F."/>
            <person name="Bojesen A.M."/>
        </authorList>
    </citation>
    <scope>NUCLEOTIDE SEQUENCE</scope>
    <source>
        <strain evidence="3">Pb43105x</strain>
        <strain evidence="2 5">Pb43106</strain>
    </source>
</reference>
<dbReference type="AlphaFoldDB" id="A0A949WNL6"/>